<dbReference type="PANTHER" id="PTHR13031">
    <property type="entry name" value="RIBONUCLEASE P SUBUNIT P30"/>
    <property type="match status" value="1"/>
</dbReference>
<dbReference type="InterPro" id="IPR002738">
    <property type="entry name" value="RNase_P_p30"/>
</dbReference>
<evidence type="ECO:0000313" key="3">
    <source>
        <dbReference type="Proteomes" id="UP000655225"/>
    </source>
</evidence>
<comment type="caution">
    <text evidence="2">The sequence shown here is derived from an EMBL/GenBank/DDBJ whole genome shotgun (WGS) entry which is preliminary data.</text>
</comment>
<dbReference type="Proteomes" id="UP000655225">
    <property type="component" value="Unassembled WGS sequence"/>
</dbReference>
<keyword evidence="3" id="KW-1185">Reference proteome</keyword>
<organism evidence="2 3">
    <name type="scientific">Tetracentron sinense</name>
    <name type="common">Spur-leaf</name>
    <dbReference type="NCBI Taxonomy" id="13715"/>
    <lineage>
        <taxon>Eukaryota</taxon>
        <taxon>Viridiplantae</taxon>
        <taxon>Streptophyta</taxon>
        <taxon>Embryophyta</taxon>
        <taxon>Tracheophyta</taxon>
        <taxon>Spermatophyta</taxon>
        <taxon>Magnoliopsida</taxon>
        <taxon>Trochodendrales</taxon>
        <taxon>Trochodendraceae</taxon>
        <taxon>Tetracentron</taxon>
    </lineage>
</organism>
<dbReference type="GO" id="GO:0005655">
    <property type="term" value="C:nucleolar ribonuclease P complex"/>
    <property type="evidence" value="ECO:0007669"/>
    <property type="project" value="TreeGrafter"/>
</dbReference>
<accession>A0A834ZAT2</accession>
<protein>
    <submittedName>
        <fullName evidence="2">Uncharacterized protein</fullName>
    </submittedName>
</protein>
<proteinExistence type="predicted"/>
<sequence>MIWSRSGRDKFLRFVIEKVDLIAIDFSEKLPFRLKLPMVKAAIKQGRRWFQMPRSLIANSLRKKQCYKGAIRVERISYGELIDTKEPCKVPKTLKAIDFTSITEGMSSKGMQLKDWVSGSGDKLKPLDSALIKLRNSETDILLLDDTETLLTSTKDIEPSAAFNANPKDSSELDVVSPSKDCDTTTKEILPGTEEQIIQIDLVLAARDVSSNEDFVKTDKYGKHEDDTDPLVDDMPLESYDEIQKDTVLVASDEPQEKLLVEMEERN</sequence>
<evidence type="ECO:0000256" key="1">
    <source>
        <dbReference type="SAM" id="MobiDB-lite"/>
    </source>
</evidence>
<feature type="region of interest" description="Disordered" evidence="1">
    <location>
        <begin position="160"/>
        <end position="186"/>
    </location>
</feature>
<dbReference type="GO" id="GO:0003723">
    <property type="term" value="F:RNA binding"/>
    <property type="evidence" value="ECO:0007669"/>
    <property type="project" value="TreeGrafter"/>
</dbReference>
<gene>
    <name evidence="2" type="ORF">HHK36_009384</name>
</gene>
<dbReference type="EMBL" id="JABCRI010000006">
    <property type="protein sequence ID" value="KAF8404499.1"/>
    <property type="molecule type" value="Genomic_DNA"/>
</dbReference>
<reference evidence="2 3" key="1">
    <citation type="submission" date="2020-04" db="EMBL/GenBank/DDBJ databases">
        <title>Plant Genome Project.</title>
        <authorList>
            <person name="Zhang R.-G."/>
        </authorList>
    </citation>
    <scope>NUCLEOTIDE SEQUENCE [LARGE SCALE GENOMIC DNA]</scope>
    <source>
        <strain evidence="2">YNK0</strain>
        <tissue evidence="2">Leaf</tissue>
    </source>
</reference>
<dbReference type="AlphaFoldDB" id="A0A834ZAT2"/>
<evidence type="ECO:0000313" key="2">
    <source>
        <dbReference type="EMBL" id="KAF8404499.1"/>
    </source>
</evidence>
<dbReference type="GO" id="GO:0008033">
    <property type="term" value="P:tRNA processing"/>
    <property type="evidence" value="ECO:0007669"/>
    <property type="project" value="InterPro"/>
</dbReference>
<dbReference type="PANTHER" id="PTHR13031:SF0">
    <property type="entry name" value="RIBONUCLEASE P PROTEIN SUBUNIT P30"/>
    <property type="match status" value="1"/>
</dbReference>
<name>A0A834ZAT2_TETSI</name>